<dbReference type="Proteomes" id="UP000573001">
    <property type="component" value="Unassembled WGS sequence"/>
</dbReference>
<keyword evidence="2" id="KW-1185">Reference proteome</keyword>
<organism evidence="1 2">
    <name type="scientific">Curtobacterium pusillum</name>
    <dbReference type="NCBI Taxonomy" id="69373"/>
    <lineage>
        <taxon>Bacteria</taxon>
        <taxon>Bacillati</taxon>
        <taxon>Actinomycetota</taxon>
        <taxon>Actinomycetes</taxon>
        <taxon>Micrococcales</taxon>
        <taxon>Microbacteriaceae</taxon>
        <taxon>Curtobacterium</taxon>
    </lineage>
</organism>
<evidence type="ECO:0000313" key="2">
    <source>
        <dbReference type="Proteomes" id="UP000573001"/>
    </source>
</evidence>
<reference evidence="1 2" key="1">
    <citation type="submission" date="2020-05" db="EMBL/GenBank/DDBJ databases">
        <title>Genome Sequencing of Type Strains.</title>
        <authorList>
            <person name="Lemaire J.F."/>
            <person name="Inderbitzin P."/>
            <person name="Gregorio O.A."/>
            <person name="Collins S.B."/>
            <person name="Wespe N."/>
            <person name="Knight-Connoni V."/>
        </authorList>
    </citation>
    <scope>NUCLEOTIDE SEQUENCE [LARGE SCALE GENOMIC DNA]</scope>
    <source>
        <strain evidence="1 2">ATCC 19096</strain>
    </source>
</reference>
<sequence length="216" mass="23068">MDVLATCGRPFAGPWKLSDPASRDADASRIDELDDDAVRRVLECGVARNYDGEPFPKDGYGATLVSGLVDGVGVSVGLHVGATVNRYVVNELTATQQAVVPGPTVDLRDSFGRHQVEVLQRLVDIWSPDLAQVTVRDASRSQRRFTTLVGLTNYFRGDHSAFLAALELPAVVHTEVAKGGTWLRVELSDDDLVSTVASIVATADVIEDAGGLPVTP</sequence>
<gene>
    <name evidence="1" type="ORF">HP507_02770</name>
</gene>
<evidence type="ECO:0000313" key="1">
    <source>
        <dbReference type="EMBL" id="NUU12765.1"/>
    </source>
</evidence>
<accession>A0ABX2M3P7</accession>
<comment type="caution">
    <text evidence="1">The sequence shown here is derived from an EMBL/GenBank/DDBJ whole genome shotgun (WGS) entry which is preliminary data.</text>
</comment>
<dbReference type="RefSeq" id="WP_175350329.1">
    <property type="nucleotide sequence ID" value="NZ_JABMCE010000050.1"/>
</dbReference>
<proteinExistence type="predicted"/>
<dbReference type="EMBL" id="JABMCE010000050">
    <property type="protein sequence ID" value="NUU12765.1"/>
    <property type="molecule type" value="Genomic_DNA"/>
</dbReference>
<name>A0ABX2M3P7_9MICO</name>
<protein>
    <submittedName>
        <fullName evidence="1">Uncharacterized protein</fullName>
    </submittedName>
</protein>